<evidence type="ECO:0000313" key="3">
    <source>
        <dbReference type="Proteomes" id="UP000501451"/>
    </source>
</evidence>
<dbReference type="KEGG" id="jar:G7057_07835"/>
<dbReference type="PANTHER" id="PTHR33164">
    <property type="entry name" value="TRANSCRIPTIONAL REGULATOR, MARR FAMILY"/>
    <property type="match status" value="1"/>
</dbReference>
<dbReference type="EMBL" id="CP049740">
    <property type="protein sequence ID" value="QII82352.1"/>
    <property type="molecule type" value="Genomic_DNA"/>
</dbReference>
<evidence type="ECO:0000313" key="2">
    <source>
        <dbReference type="EMBL" id="QII82352.1"/>
    </source>
</evidence>
<feature type="domain" description="HTH marR-type" evidence="1">
    <location>
        <begin position="3"/>
        <end position="142"/>
    </location>
</feature>
<dbReference type="Proteomes" id="UP000501451">
    <property type="component" value="Chromosome"/>
</dbReference>
<dbReference type="InterPro" id="IPR036390">
    <property type="entry name" value="WH_DNA-bd_sf"/>
</dbReference>
<dbReference type="InterPro" id="IPR036388">
    <property type="entry name" value="WH-like_DNA-bd_sf"/>
</dbReference>
<dbReference type="AlphaFoldDB" id="A0A6G7KAU7"/>
<dbReference type="Pfam" id="PF01047">
    <property type="entry name" value="MarR"/>
    <property type="match status" value="1"/>
</dbReference>
<name>A0A6G7KAU7_9LACT</name>
<keyword evidence="3" id="KW-1185">Reference proteome</keyword>
<evidence type="ECO:0000259" key="1">
    <source>
        <dbReference type="PROSITE" id="PS50995"/>
    </source>
</evidence>
<dbReference type="RefSeq" id="WP_166162574.1">
    <property type="nucleotide sequence ID" value="NZ_CP049740.1"/>
</dbReference>
<sequence>MTKEIILEEIWQMMKTIHDAKKWVVSPFSKELGITPLQLQAMIEIQESGELSLNQLAAALDANSGNTSTMCKKMEKNGFLVRQRREDDERFISLFLTEKGETVLTDLDRRIEETYQPIFHGVSEDSLVQIYQGTQALKDVMLQINKQKRED</sequence>
<reference evidence="2 3" key="1">
    <citation type="journal article" date="2017" name="Int. J. Syst. Evol. Microbiol.">
        <title>Jeotgalibaca porci sp. nov. and Jeotgalibaca arthritidis sp. nov., isolated from pigs, and emended description of the genus Jeotgalibaca.</title>
        <authorList>
            <person name="Zamora L."/>
            <person name="Perez-Sancho M."/>
            <person name="Dominguez L."/>
            <person name="Fernandez-Garayzabal J.F."/>
            <person name="Vela A.I."/>
        </authorList>
    </citation>
    <scope>NUCLEOTIDE SEQUENCE [LARGE SCALE GENOMIC DNA]</scope>
    <source>
        <strain evidence="2 3">CECT 9157</strain>
    </source>
</reference>
<dbReference type="Gene3D" id="1.10.10.10">
    <property type="entry name" value="Winged helix-like DNA-binding domain superfamily/Winged helix DNA-binding domain"/>
    <property type="match status" value="1"/>
</dbReference>
<dbReference type="PROSITE" id="PS50995">
    <property type="entry name" value="HTH_MARR_2"/>
    <property type="match status" value="1"/>
</dbReference>
<dbReference type="GO" id="GO:0006950">
    <property type="term" value="P:response to stress"/>
    <property type="evidence" value="ECO:0007669"/>
    <property type="project" value="TreeGrafter"/>
</dbReference>
<dbReference type="InterPro" id="IPR039422">
    <property type="entry name" value="MarR/SlyA-like"/>
</dbReference>
<gene>
    <name evidence="2" type="ORF">G7057_07835</name>
</gene>
<dbReference type="PANTHER" id="PTHR33164:SF43">
    <property type="entry name" value="HTH-TYPE TRANSCRIPTIONAL REPRESSOR YETL"/>
    <property type="match status" value="1"/>
</dbReference>
<dbReference type="InterPro" id="IPR000835">
    <property type="entry name" value="HTH_MarR-typ"/>
</dbReference>
<organism evidence="2 3">
    <name type="scientific">Jeotgalibaca arthritidis</name>
    <dbReference type="NCBI Taxonomy" id="1868794"/>
    <lineage>
        <taxon>Bacteria</taxon>
        <taxon>Bacillati</taxon>
        <taxon>Bacillota</taxon>
        <taxon>Bacilli</taxon>
        <taxon>Lactobacillales</taxon>
        <taxon>Carnobacteriaceae</taxon>
        <taxon>Jeotgalibaca</taxon>
    </lineage>
</organism>
<protein>
    <submittedName>
        <fullName evidence="2">MarR family transcriptional regulator</fullName>
    </submittedName>
</protein>
<dbReference type="SUPFAM" id="SSF46785">
    <property type="entry name" value="Winged helix' DNA-binding domain"/>
    <property type="match status" value="1"/>
</dbReference>
<dbReference type="SMART" id="SM00347">
    <property type="entry name" value="HTH_MARR"/>
    <property type="match status" value="1"/>
</dbReference>
<proteinExistence type="predicted"/>
<dbReference type="GO" id="GO:0003700">
    <property type="term" value="F:DNA-binding transcription factor activity"/>
    <property type="evidence" value="ECO:0007669"/>
    <property type="project" value="InterPro"/>
</dbReference>
<accession>A0A6G7KAU7</accession>